<dbReference type="AlphaFoldDB" id="A0A916X8X9"/>
<dbReference type="CDD" id="cd00293">
    <property type="entry name" value="USP-like"/>
    <property type="match status" value="1"/>
</dbReference>
<reference evidence="2" key="2">
    <citation type="submission" date="2020-09" db="EMBL/GenBank/DDBJ databases">
        <authorList>
            <person name="Sun Q."/>
            <person name="Zhou Y."/>
        </authorList>
    </citation>
    <scope>NUCLEOTIDE SEQUENCE</scope>
    <source>
        <strain evidence="2">CGMCC 1.12919</strain>
    </source>
</reference>
<accession>A0A916X8X9</accession>
<name>A0A916X8X9_9HYPH</name>
<dbReference type="InterPro" id="IPR006016">
    <property type="entry name" value="UspA"/>
</dbReference>
<sequence length="166" mass="17281">MSSSRRRTAYEPGHRAKFLVVVDETAECDRAVYFAARRALRTGVGVTLLCVISSAEFQTWLGVGEALKAEAEDDANSLLDEAEVCVRSVTGAAPERIIRAGLASEEVLRLIEEDTDIALLVLAAGTDSSGPGPLVSLLASSSGPVFPIPVAIVPGGLSDGEIDAVA</sequence>
<organism evidence="2 3">
    <name type="scientific">Chelatococcus reniformis</name>
    <dbReference type="NCBI Taxonomy" id="1494448"/>
    <lineage>
        <taxon>Bacteria</taxon>
        <taxon>Pseudomonadati</taxon>
        <taxon>Pseudomonadota</taxon>
        <taxon>Alphaproteobacteria</taxon>
        <taxon>Hyphomicrobiales</taxon>
        <taxon>Chelatococcaceae</taxon>
        <taxon>Chelatococcus</taxon>
    </lineage>
</organism>
<reference evidence="2" key="1">
    <citation type="journal article" date="2014" name="Int. J. Syst. Evol. Microbiol.">
        <title>Complete genome sequence of Corynebacterium casei LMG S-19264T (=DSM 44701T), isolated from a smear-ripened cheese.</title>
        <authorList>
            <consortium name="US DOE Joint Genome Institute (JGI-PGF)"/>
            <person name="Walter F."/>
            <person name="Albersmeier A."/>
            <person name="Kalinowski J."/>
            <person name="Ruckert C."/>
        </authorList>
    </citation>
    <scope>NUCLEOTIDE SEQUENCE</scope>
    <source>
        <strain evidence="2">CGMCC 1.12919</strain>
    </source>
</reference>
<evidence type="ECO:0000313" key="2">
    <source>
        <dbReference type="EMBL" id="GGC52022.1"/>
    </source>
</evidence>
<gene>
    <name evidence="2" type="ORF">GCM10010994_08940</name>
</gene>
<evidence type="ECO:0000313" key="3">
    <source>
        <dbReference type="Proteomes" id="UP000637002"/>
    </source>
</evidence>
<feature type="domain" description="UspA" evidence="1">
    <location>
        <begin position="17"/>
        <end position="125"/>
    </location>
</feature>
<dbReference type="RefSeq" id="WP_188607864.1">
    <property type="nucleotide sequence ID" value="NZ_BMGG01000001.1"/>
</dbReference>
<dbReference type="Pfam" id="PF00582">
    <property type="entry name" value="Usp"/>
    <property type="match status" value="1"/>
</dbReference>
<comment type="caution">
    <text evidence="2">The sequence shown here is derived from an EMBL/GenBank/DDBJ whole genome shotgun (WGS) entry which is preliminary data.</text>
</comment>
<evidence type="ECO:0000259" key="1">
    <source>
        <dbReference type="Pfam" id="PF00582"/>
    </source>
</evidence>
<protein>
    <submittedName>
        <fullName evidence="2">Universal stress protein A</fullName>
    </submittedName>
</protein>
<keyword evidence="3" id="KW-1185">Reference proteome</keyword>
<dbReference type="EMBL" id="BMGG01000001">
    <property type="protein sequence ID" value="GGC52022.1"/>
    <property type="molecule type" value="Genomic_DNA"/>
</dbReference>
<proteinExistence type="predicted"/>
<dbReference type="SUPFAM" id="SSF52402">
    <property type="entry name" value="Adenine nucleotide alpha hydrolases-like"/>
    <property type="match status" value="1"/>
</dbReference>
<dbReference type="Proteomes" id="UP000637002">
    <property type="component" value="Unassembled WGS sequence"/>
</dbReference>
<dbReference type="Gene3D" id="3.40.50.12370">
    <property type="match status" value="1"/>
</dbReference>